<reference evidence="2 3" key="1">
    <citation type="journal article" date="2015" name="Int. J. Syst. Evol. Microbiol.">
        <title>Sphingomonas hengshuiensis sp. nov., isolated from lake wetland.</title>
        <authorList>
            <person name="Wei S."/>
            <person name="Wang T."/>
            <person name="Liu H."/>
            <person name="Zhang C."/>
            <person name="Guo J."/>
            <person name="Wang Q."/>
            <person name="Liang K."/>
            <person name="Zhang Z."/>
        </authorList>
    </citation>
    <scope>NUCLEOTIDE SEQUENCE [LARGE SCALE GENOMIC DNA]</scope>
    <source>
        <strain evidence="2 3">WHSC-8</strain>
    </source>
</reference>
<gene>
    <name evidence="2" type="ORF">TS85_13850</name>
</gene>
<sequence length="180" mass="18636">MTQPYLGQIEIYGFNFPPNGWAFAAGQTLPLAQNTALFSLIGVTFGGNGTTSFLLPNLASRMACGTGQGPGLSDRPLGVTFGTEQVTLSMNEMPSHQHALNACLPAGPTDVSATPSPNTAPGISSTGESAMYAPLGGEDMTMMNPMAIQPTGGSLPHNNVQPFLGLNYSIALAGIFPQFD</sequence>
<evidence type="ECO:0000313" key="3">
    <source>
        <dbReference type="Proteomes" id="UP000032300"/>
    </source>
</evidence>
<proteinExistence type="predicted"/>
<evidence type="ECO:0000259" key="1">
    <source>
        <dbReference type="Pfam" id="PF07484"/>
    </source>
</evidence>
<dbReference type="InterPro" id="IPR011083">
    <property type="entry name" value="Phage_tail_collar_dom"/>
</dbReference>
<reference evidence="2 3" key="2">
    <citation type="submission" date="2015-02" db="EMBL/GenBank/DDBJ databases">
        <title>The complete genome of Sphingomonas hengshuiensis sp. WHSC-8 isolated from soil of Hengshui Lake.</title>
        <authorList>
            <person name="Wei S."/>
            <person name="Guo J."/>
            <person name="Su C."/>
            <person name="Wu R."/>
            <person name="Zhang Z."/>
            <person name="Liang K."/>
            <person name="Li H."/>
            <person name="Wang T."/>
            <person name="Liu H."/>
            <person name="Zhang C."/>
            <person name="Li Z."/>
            <person name="Wang Q."/>
            <person name="Meng J."/>
        </authorList>
    </citation>
    <scope>NUCLEOTIDE SEQUENCE [LARGE SCALE GENOMIC DNA]</scope>
    <source>
        <strain evidence="2 3">WHSC-8</strain>
    </source>
</reference>
<dbReference type="OrthoDB" id="9810174at2"/>
<dbReference type="SUPFAM" id="SSF88874">
    <property type="entry name" value="Receptor-binding domain of short tail fibre protein gp12"/>
    <property type="match status" value="1"/>
</dbReference>
<organism evidence="2 3">
    <name type="scientific">Sphingomonas hengshuiensis</name>
    <dbReference type="NCBI Taxonomy" id="1609977"/>
    <lineage>
        <taxon>Bacteria</taxon>
        <taxon>Pseudomonadati</taxon>
        <taxon>Pseudomonadota</taxon>
        <taxon>Alphaproteobacteria</taxon>
        <taxon>Sphingomonadales</taxon>
        <taxon>Sphingomonadaceae</taxon>
        <taxon>Sphingomonas</taxon>
    </lineage>
</organism>
<feature type="domain" description="Phage tail collar" evidence="1">
    <location>
        <begin position="7"/>
        <end position="62"/>
    </location>
</feature>
<name>A0A7U4J9A8_9SPHN</name>
<accession>A0A7U4J9A8</accession>
<protein>
    <recommendedName>
        <fullName evidence="1">Phage tail collar domain-containing protein</fullName>
    </recommendedName>
</protein>
<dbReference type="RefSeq" id="WP_044332913.1">
    <property type="nucleotide sequence ID" value="NZ_CP010836.1"/>
</dbReference>
<dbReference type="KEGG" id="sphi:TS85_13850"/>
<dbReference type="EMBL" id="CP010836">
    <property type="protein sequence ID" value="AJP72625.1"/>
    <property type="molecule type" value="Genomic_DNA"/>
</dbReference>
<keyword evidence="3" id="KW-1185">Reference proteome</keyword>
<dbReference type="Pfam" id="PF07484">
    <property type="entry name" value="Collar"/>
    <property type="match status" value="1"/>
</dbReference>
<evidence type="ECO:0000313" key="2">
    <source>
        <dbReference type="EMBL" id="AJP72625.1"/>
    </source>
</evidence>
<dbReference type="InterPro" id="IPR037053">
    <property type="entry name" value="Phage_tail_collar_dom_sf"/>
</dbReference>
<dbReference type="Proteomes" id="UP000032300">
    <property type="component" value="Chromosome"/>
</dbReference>
<dbReference type="AlphaFoldDB" id="A0A7U4J9A8"/>
<dbReference type="Gene3D" id="3.90.1340.10">
    <property type="entry name" value="Phage tail collar domain"/>
    <property type="match status" value="1"/>
</dbReference>